<comment type="caution">
    <text evidence="3">The sequence shown here is derived from an EMBL/GenBank/DDBJ whole genome shotgun (WGS) entry which is preliminary data.</text>
</comment>
<feature type="compositionally biased region" description="Low complexity" evidence="1">
    <location>
        <begin position="111"/>
        <end position="126"/>
    </location>
</feature>
<feature type="compositionally biased region" description="Basic residues" evidence="1">
    <location>
        <begin position="442"/>
        <end position="451"/>
    </location>
</feature>
<keyword evidence="4" id="KW-1185">Reference proteome</keyword>
<dbReference type="PANTHER" id="PTHR46023:SF6">
    <property type="entry name" value="LIPASE CLASS 3 FAMILY PROTEIN"/>
    <property type="match status" value="1"/>
</dbReference>
<dbReference type="Proteomes" id="UP001224775">
    <property type="component" value="Unassembled WGS sequence"/>
</dbReference>
<reference evidence="3" key="1">
    <citation type="submission" date="2023-06" db="EMBL/GenBank/DDBJ databases">
        <title>Survivors Of The Sea: Transcriptome response of Skeletonema marinoi to long-term dormancy.</title>
        <authorList>
            <person name="Pinder M.I.M."/>
            <person name="Kourtchenko O."/>
            <person name="Robertson E.K."/>
            <person name="Larsson T."/>
            <person name="Maumus F."/>
            <person name="Osuna-Cruz C.M."/>
            <person name="Vancaester E."/>
            <person name="Stenow R."/>
            <person name="Vandepoele K."/>
            <person name="Ploug H."/>
            <person name="Bruchert V."/>
            <person name="Godhe A."/>
            <person name="Topel M."/>
        </authorList>
    </citation>
    <scope>NUCLEOTIDE SEQUENCE</scope>
    <source>
        <strain evidence="3">R05AC</strain>
    </source>
</reference>
<sequence>MMISKGVLYRRLSSLPSPPQWTQHRAAAASTAMCSPPQQNISENNGMINRHVLAKSTAETSSQSSNVLLAYGVAASAAAAVIYQSSGHQNSSHQRWGGATRRYHNTAHCESNNSSTNNNNQKHQNNPPEKEGSDSDSFFDLAQQWANEVLLSKSNSTTSAGGNNDSGTKVESISVPSTTEIDTPEEALLYKLGLIGNKSSSMSAENNDDEPSMSKDNLQDSKIQNNSSITRLMQSAFNKIQDELQSSIPKPSSSTDPATPEGTESSTANQQESDAAKSFADNVSSFFSRKSSNPDIAEIIQQAQNIANNDGASQTLSSSSSSSGFLSQVLYFQQNAKSIQKTLESSFGPYISDDINLSDLFQSIPSIAAAHYYLEHQESIKTPSWKRRRHRFQPSVEVMKVNELNEALILSELSYADSVEEVREGLESLYDEDWSDEESGGKSKKKDKRKTNSSNKAQWELLFCDTQSRPNEPSHFLAIQKNASQYDDTLHVLMVVRGTKSMGDLITDAMMEATDYEYDGVQGKAHVGITRSGEYLTKRHKKLLATLLQLSDKRKLDVTLIGHSLGAGAATIAAMNMMNSDQFSRDIGNGGDNTVKISANVIGFGCPALLSQNLSLMTRNFVTTAIADADVIPRMSGATLVNLLLDLNQFEYQDLAERDVEQALRELQGRFSDSSLTMVGNRQSNKQVPFSIDEDAIQKVMGYVHRSIDKVSGGEGDMSKPSGKNVAADKMIPCLFPPGTCIHFYRDGSGIDGAYVPCTFFDEIDVARTMVDDHLISSGYRKIFLNMMRDFHKDDHFSFERRRT</sequence>
<name>A0AAD8XXT1_9STRA</name>
<dbReference type="InterPro" id="IPR029058">
    <property type="entry name" value="AB_hydrolase_fold"/>
</dbReference>
<organism evidence="3 4">
    <name type="scientific">Skeletonema marinoi</name>
    <dbReference type="NCBI Taxonomy" id="267567"/>
    <lineage>
        <taxon>Eukaryota</taxon>
        <taxon>Sar</taxon>
        <taxon>Stramenopiles</taxon>
        <taxon>Ochrophyta</taxon>
        <taxon>Bacillariophyta</taxon>
        <taxon>Coscinodiscophyceae</taxon>
        <taxon>Thalassiosirophycidae</taxon>
        <taxon>Thalassiosirales</taxon>
        <taxon>Skeletonemataceae</taxon>
        <taxon>Skeletonema</taxon>
        <taxon>Skeletonema marinoi-dohrnii complex</taxon>
    </lineage>
</organism>
<proteinExistence type="predicted"/>
<dbReference type="Pfam" id="PF01764">
    <property type="entry name" value="Lipase_3"/>
    <property type="match status" value="1"/>
</dbReference>
<feature type="domain" description="Fungal lipase-type" evidence="2">
    <location>
        <begin position="494"/>
        <end position="638"/>
    </location>
</feature>
<evidence type="ECO:0000313" key="3">
    <source>
        <dbReference type="EMBL" id="KAK1735442.1"/>
    </source>
</evidence>
<dbReference type="PANTHER" id="PTHR46023">
    <property type="entry name" value="LIPASE CLASS 3 PROTEIN-LIKE"/>
    <property type="match status" value="1"/>
</dbReference>
<evidence type="ECO:0000256" key="1">
    <source>
        <dbReference type="SAM" id="MobiDB-lite"/>
    </source>
</evidence>
<evidence type="ECO:0000259" key="2">
    <source>
        <dbReference type="Pfam" id="PF01764"/>
    </source>
</evidence>
<feature type="region of interest" description="Disordered" evidence="1">
    <location>
        <begin position="201"/>
        <end position="221"/>
    </location>
</feature>
<keyword evidence="3" id="KW-0378">Hydrolase</keyword>
<protein>
    <submittedName>
        <fullName evidence="3">Lipase class 3 family protein</fullName>
        <ecNumber evidence="3">3.1.1.-</ecNumber>
    </submittedName>
</protein>
<dbReference type="Gene3D" id="3.40.50.1820">
    <property type="entry name" value="alpha/beta hydrolase"/>
    <property type="match status" value="1"/>
</dbReference>
<dbReference type="CDD" id="cd00519">
    <property type="entry name" value="Lipase_3"/>
    <property type="match status" value="1"/>
</dbReference>
<dbReference type="InterPro" id="IPR002921">
    <property type="entry name" value="Fungal_lipase-type"/>
</dbReference>
<dbReference type="AlphaFoldDB" id="A0AAD8XXT1"/>
<dbReference type="EC" id="3.1.1.-" evidence="3"/>
<dbReference type="GO" id="GO:0016787">
    <property type="term" value="F:hydrolase activity"/>
    <property type="evidence" value="ECO:0007669"/>
    <property type="project" value="UniProtKB-KW"/>
</dbReference>
<feature type="region of interest" description="Disordered" evidence="1">
    <location>
        <begin position="107"/>
        <end position="136"/>
    </location>
</feature>
<feature type="region of interest" description="Disordered" evidence="1">
    <location>
        <begin position="153"/>
        <end position="181"/>
    </location>
</feature>
<accession>A0AAD8XXT1</accession>
<feature type="compositionally biased region" description="Polar residues" evidence="1">
    <location>
        <begin position="244"/>
        <end position="273"/>
    </location>
</feature>
<dbReference type="GO" id="GO:0006629">
    <property type="term" value="P:lipid metabolic process"/>
    <property type="evidence" value="ECO:0007669"/>
    <property type="project" value="InterPro"/>
</dbReference>
<dbReference type="SUPFAM" id="SSF53474">
    <property type="entry name" value="alpha/beta-Hydrolases"/>
    <property type="match status" value="1"/>
</dbReference>
<dbReference type="EMBL" id="JATAAI010000034">
    <property type="protein sequence ID" value="KAK1735442.1"/>
    <property type="molecule type" value="Genomic_DNA"/>
</dbReference>
<evidence type="ECO:0000313" key="4">
    <source>
        <dbReference type="Proteomes" id="UP001224775"/>
    </source>
</evidence>
<feature type="region of interest" description="Disordered" evidence="1">
    <location>
        <begin position="244"/>
        <end position="275"/>
    </location>
</feature>
<gene>
    <name evidence="3" type="ORF">QTG54_014056</name>
</gene>
<feature type="region of interest" description="Disordered" evidence="1">
    <location>
        <begin position="432"/>
        <end position="451"/>
    </location>
</feature>